<reference evidence="2" key="1">
    <citation type="submission" date="2020-12" db="EMBL/GenBank/DDBJ databases">
        <title>Bacterial taxonomy.</title>
        <authorList>
            <person name="Pan X."/>
        </authorList>
    </citation>
    <scope>NUCLEOTIDE SEQUENCE</scope>
    <source>
        <strain evidence="2">M0105</strain>
    </source>
</reference>
<proteinExistence type="predicted"/>
<dbReference type="EMBL" id="JAEHHL010000006">
    <property type="protein sequence ID" value="MBK0399760.1"/>
    <property type="molecule type" value="Genomic_DNA"/>
</dbReference>
<dbReference type="AlphaFoldDB" id="A0A8J7M7R0"/>
<dbReference type="InterPro" id="IPR050834">
    <property type="entry name" value="Glycosyltransf_2"/>
</dbReference>
<gene>
    <name evidence="2" type="ORF">H0I76_11210</name>
</gene>
<dbReference type="InterPro" id="IPR029044">
    <property type="entry name" value="Nucleotide-diphossugar_trans"/>
</dbReference>
<protein>
    <submittedName>
        <fullName evidence="2">Glycosyltransferase</fullName>
    </submittedName>
</protein>
<dbReference type="Gene3D" id="3.90.550.10">
    <property type="entry name" value="Spore Coat Polysaccharide Biosynthesis Protein SpsA, Chain A"/>
    <property type="match status" value="1"/>
</dbReference>
<dbReference type="Proteomes" id="UP000655420">
    <property type="component" value="Unassembled WGS sequence"/>
</dbReference>
<dbReference type="PANTHER" id="PTHR43685">
    <property type="entry name" value="GLYCOSYLTRANSFERASE"/>
    <property type="match status" value="1"/>
</dbReference>
<keyword evidence="3" id="KW-1185">Reference proteome</keyword>
<evidence type="ECO:0000259" key="1">
    <source>
        <dbReference type="Pfam" id="PF00535"/>
    </source>
</evidence>
<dbReference type="PANTHER" id="PTHR43685:SF2">
    <property type="entry name" value="GLYCOSYLTRANSFERASE 2-LIKE DOMAIN-CONTAINING PROTEIN"/>
    <property type="match status" value="1"/>
</dbReference>
<dbReference type="Pfam" id="PF00535">
    <property type="entry name" value="Glycos_transf_2"/>
    <property type="match status" value="1"/>
</dbReference>
<comment type="caution">
    <text evidence="2">The sequence shown here is derived from an EMBL/GenBank/DDBJ whole genome shotgun (WGS) entry which is preliminary data.</text>
</comment>
<organism evidence="2 3">
    <name type="scientific">Thermohalobaculum xanthum</name>
    <dbReference type="NCBI Taxonomy" id="2753746"/>
    <lineage>
        <taxon>Bacteria</taxon>
        <taxon>Pseudomonadati</taxon>
        <taxon>Pseudomonadota</taxon>
        <taxon>Alphaproteobacteria</taxon>
        <taxon>Rhodobacterales</taxon>
        <taxon>Paracoccaceae</taxon>
        <taxon>Thermohalobaculum</taxon>
    </lineage>
</organism>
<accession>A0A8J7M7R0</accession>
<name>A0A8J7M7R0_9RHOB</name>
<dbReference type="RefSeq" id="WP_200609952.1">
    <property type="nucleotide sequence ID" value="NZ_JAEHHL010000006.1"/>
</dbReference>
<sequence length="322" mass="36366">MKPAVSILIPCFNAEHCVGDSIESALAQTWSDSEIIVFDDGSVDSSPEIIRSFGDRIRFESSLNQGAAMARNRLLELARGEWLQYLDADDKLAPDKLRSNLEVVQSEPNVDVLVGPVEVEHLRRGAVRTREIMPAHRFQGSVDSWRMLALWELPQTGGPLWRRSALLDVGGWRKDQPCCQEHELYLRLLMAGKKFTFTNFVGAVYRRFETGTLSTQDMPLVRRERLKIAARLEAHLEATGGLTPERQWAINQARFELARSAWPADRAEARSIAATIRGGGNAFRPDGPAAPPTYQFFYRTFGFEVAERAAWMKRSFMSIDPR</sequence>
<evidence type="ECO:0000313" key="3">
    <source>
        <dbReference type="Proteomes" id="UP000655420"/>
    </source>
</evidence>
<evidence type="ECO:0000313" key="2">
    <source>
        <dbReference type="EMBL" id="MBK0399760.1"/>
    </source>
</evidence>
<dbReference type="SUPFAM" id="SSF53448">
    <property type="entry name" value="Nucleotide-diphospho-sugar transferases"/>
    <property type="match status" value="1"/>
</dbReference>
<dbReference type="InterPro" id="IPR001173">
    <property type="entry name" value="Glyco_trans_2-like"/>
</dbReference>
<feature type="domain" description="Glycosyltransferase 2-like" evidence="1">
    <location>
        <begin position="6"/>
        <end position="129"/>
    </location>
</feature>